<comment type="caution">
    <text evidence="1">The sequence shown here is derived from an EMBL/GenBank/DDBJ whole genome shotgun (WGS) entry which is preliminary data.</text>
</comment>
<evidence type="ECO:0000313" key="1">
    <source>
        <dbReference type="EMBL" id="KAJ7375566.1"/>
    </source>
</evidence>
<dbReference type="OrthoDB" id="6086925at2759"/>
<dbReference type="Proteomes" id="UP001163046">
    <property type="component" value="Unassembled WGS sequence"/>
</dbReference>
<dbReference type="EMBL" id="MU826703">
    <property type="protein sequence ID" value="KAJ7375566.1"/>
    <property type="molecule type" value="Genomic_DNA"/>
</dbReference>
<sequence>MPHVPCVTSSHVQTQLMIPARNDCPSGWTKEYYGYLMSGAQWPQEILAISFALTGMQSLFTAATPTRWRPLYLVEGQLWLVTMPPVRCWPRADMRCVHQWNVRDNGAHSRDQKPATDCAVVDEKNHLFISNGQLE</sequence>
<reference evidence="1" key="1">
    <citation type="submission" date="2023-01" db="EMBL/GenBank/DDBJ databases">
        <title>Genome assembly of the deep-sea coral Lophelia pertusa.</title>
        <authorList>
            <person name="Herrera S."/>
            <person name="Cordes E."/>
        </authorList>
    </citation>
    <scope>NUCLEOTIDE SEQUENCE</scope>
    <source>
        <strain evidence="1">USNM1676648</strain>
        <tissue evidence="1">Polyp</tissue>
    </source>
</reference>
<evidence type="ECO:0000313" key="2">
    <source>
        <dbReference type="Proteomes" id="UP001163046"/>
    </source>
</evidence>
<gene>
    <name evidence="1" type="ORF">OS493_040371</name>
</gene>
<proteinExistence type="predicted"/>
<accession>A0A9X0CU15</accession>
<keyword evidence="2" id="KW-1185">Reference proteome</keyword>
<dbReference type="AlphaFoldDB" id="A0A9X0CU15"/>
<organism evidence="1 2">
    <name type="scientific">Desmophyllum pertusum</name>
    <dbReference type="NCBI Taxonomy" id="174260"/>
    <lineage>
        <taxon>Eukaryota</taxon>
        <taxon>Metazoa</taxon>
        <taxon>Cnidaria</taxon>
        <taxon>Anthozoa</taxon>
        <taxon>Hexacorallia</taxon>
        <taxon>Scleractinia</taxon>
        <taxon>Caryophylliina</taxon>
        <taxon>Caryophylliidae</taxon>
        <taxon>Desmophyllum</taxon>
    </lineage>
</organism>
<name>A0A9X0CU15_9CNID</name>
<protein>
    <submittedName>
        <fullName evidence="1">Uncharacterized protein</fullName>
    </submittedName>
</protein>